<sequence>NFKIRKILGSAVKFIKMAWIPVAVGAVGALSHFFGGKSRTTVQYVTNPALEDALKTANNANAHLQKQFADIQQVLKEQQLDSFEKLKAYDHRAANALVELASQTRAMVLEGRTVALFGVTSSGKSTIINKLLNSKVAAVGVGDTTKAIQPFNGNGYCLYDIPGRNDDLSYFTSEYISFWKGLTHRLVTIQSTLREMTKVFSLLDAMDLRYDIVVNKFDLIEDANEAEAFRQQIRNEVHECGLKGVNKIFFVSAKKTDQFPDWIKLVQYLRA</sequence>
<keyword evidence="2" id="KW-1133">Transmembrane helix</keyword>
<feature type="domain" description="G" evidence="3">
    <location>
        <begin position="113"/>
        <end position="176"/>
    </location>
</feature>
<dbReference type="Gene3D" id="3.40.50.300">
    <property type="entry name" value="P-loop containing nucleotide triphosphate hydrolases"/>
    <property type="match status" value="2"/>
</dbReference>
<dbReference type="InterPro" id="IPR027417">
    <property type="entry name" value="P-loop_NTPase"/>
</dbReference>
<evidence type="ECO:0000313" key="6">
    <source>
        <dbReference type="Proteomes" id="UP000663829"/>
    </source>
</evidence>
<evidence type="ECO:0000256" key="2">
    <source>
        <dbReference type="SAM" id="Phobius"/>
    </source>
</evidence>
<feature type="coiled-coil region" evidence="1">
    <location>
        <begin position="47"/>
        <end position="74"/>
    </location>
</feature>
<keyword evidence="2" id="KW-0472">Membrane</keyword>
<dbReference type="Proteomes" id="UP000663829">
    <property type="component" value="Unassembled WGS sequence"/>
</dbReference>
<protein>
    <recommendedName>
        <fullName evidence="3">G domain-containing protein</fullName>
    </recommendedName>
</protein>
<name>A0A815WI98_9BILA</name>
<evidence type="ECO:0000313" key="4">
    <source>
        <dbReference type="EMBL" id="CAF1543580.1"/>
    </source>
</evidence>
<dbReference type="SUPFAM" id="SSF52540">
    <property type="entry name" value="P-loop containing nucleoside triphosphate hydrolases"/>
    <property type="match status" value="1"/>
</dbReference>
<dbReference type="OrthoDB" id="10044395at2759"/>
<accession>A0A815WI98</accession>
<comment type="caution">
    <text evidence="4">The sequence shown here is derived from an EMBL/GenBank/DDBJ whole genome shotgun (WGS) entry which is preliminary data.</text>
</comment>
<dbReference type="Proteomes" id="UP000681722">
    <property type="component" value="Unassembled WGS sequence"/>
</dbReference>
<dbReference type="EMBL" id="CAJNOQ010026169">
    <property type="protein sequence ID" value="CAF1543580.1"/>
    <property type="molecule type" value="Genomic_DNA"/>
</dbReference>
<dbReference type="EMBL" id="CAJOBC010091818">
    <property type="protein sequence ID" value="CAF4404087.1"/>
    <property type="molecule type" value="Genomic_DNA"/>
</dbReference>
<organism evidence="4 6">
    <name type="scientific">Didymodactylos carnosus</name>
    <dbReference type="NCBI Taxonomy" id="1234261"/>
    <lineage>
        <taxon>Eukaryota</taxon>
        <taxon>Metazoa</taxon>
        <taxon>Spiralia</taxon>
        <taxon>Gnathifera</taxon>
        <taxon>Rotifera</taxon>
        <taxon>Eurotatoria</taxon>
        <taxon>Bdelloidea</taxon>
        <taxon>Philodinida</taxon>
        <taxon>Philodinidae</taxon>
        <taxon>Didymodactylos</taxon>
    </lineage>
</organism>
<evidence type="ECO:0000256" key="1">
    <source>
        <dbReference type="SAM" id="Coils"/>
    </source>
</evidence>
<feature type="transmembrane region" description="Helical" evidence="2">
    <location>
        <begin position="12"/>
        <end position="34"/>
    </location>
</feature>
<proteinExistence type="predicted"/>
<dbReference type="AlphaFoldDB" id="A0A815WI98"/>
<dbReference type="InterPro" id="IPR006073">
    <property type="entry name" value="GTP-bd"/>
</dbReference>
<keyword evidence="2" id="KW-0812">Transmembrane</keyword>
<feature type="non-terminal residue" evidence="4">
    <location>
        <position position="1"/>
    </location>
</feature>
<evidence type="ECO:0000313" key="5">
    <source>
        <dbReference type="EMBL" id="CAF4404087.1"/>
    </source>
</evidence>
<dbReference type="Pfam" id="PF01926">
    <property type="entry name" value="MMR_HSR1"/>
    <property type="match status" value="1"/>
</dbReference>
<evidence type="ECO:0000259" key="3">
    <source>
        <dbReference type="Pfam" id="PF01926"/>
    </source>
</evidence>
<reference evidence="4" key="1">
    <citation type="submission" date="2021-02" db="EMBL/GenBank/DDBJ databases">
        <authorList>
            <person name="Nowell W R."/>
        </authorList>
    </citation>
    <scope>NUCLEOTIDE SEQUENCE</scope>
</reference>
<keyword evidence="1" id="KW-0175">Coiled coil</keyword>
<gene>
    <name evidence="4" type="ORF">GPM918_LOCUS38772</name>
    <name evidence="5" type="ORF">SRO942_LOCUS39618</name>
</gene>
<dbReference type="GO" id="GO:0005525">
    <property type="term" value="F:GTP binding"/>
    <property type="evidence" value="ECO:0007669"/>
    <property type="project" value="InterPro"/>
</dbReference>
<keyword evidence="6" id="KW-1185">Reference proteome</keyword>